<comment type="caution">
    <text evidence="4">The sequence shown here is derived from an EMBL/GenBank/DDBJ whole genome shotgun (WGS) entry which is preliminary data.</text>
</comment>
<protein>
    <recommendedName>
        <fullName evidence="3">YdbS-like PH domain-containing protein</fullName>
    </recommendedName>
</protein>
<keyword evidence="2" id="KW-0812">Transmembrane</keyword>
<reference evidence="4 5" key="1">
    <citation type="journal article" date="2015" name="Nature">
        <title>rRNA introns, odd ribosomes, and small enigmatic genomes across a large radiation of phyla.</title>
        <authorList>
            <person name="Brown C.T."/>
            <person name="Hug L.A."/>
            <person name="Thomas B.C."/>
            <person name="Sharon I."/>
            <person name="Castelle C.J."/>
            <person name="Singh A."/>
            <person name="Wilkins M.J."/>
            <person name="Williams K.H."/>
            <person name="Banfield J.F."/>
        </authorList>
    </citation>
    <scope>NUCLEOTIDE SEQUENCE [LARGE SCALE GENOMIC DNA]</scope>
</reference>
<dbReference type="Proteomes" id="UP000034498">
    <property type="component" value="Unassembled WGS sequence"/>
</dbReference>
<keyword evidence="2" id="KW-0472">Membrane</keyword>
<dbReference type="AlphaFoldDB" id="A0A0G0KFZ6"/>
<dbReference type="PANTHER" id="PTHR37938:SF1">
    <property type="entry name" value="BLL0215 PROTEIN"/>
    <property type="match status" value="1"/>
</dbReference>
<evidence type="ECO:0000256" key="2">
    <source>
        <dbReference type="SAM" id="Phobius"/>
    </source>
</evidence>
<evidence type="ECO:0000259" key="3">
    <source>
        <dbReference type="Pfam" id="PF03703"/>
    </source>
</evidence>
<dbReference type="PATRIC" id="fig|1618336.3.peg.178"/>
<dbReference type="PANTHER" id="PTHR37938">
    <property type="entry name" value="BLL0215 PROTEIN"/>
    <property type="match status" value="1"/>
</dbReference>
<evidence type="ECO:0000256" key="1">
    <source>
        <dbReference type="SAM" id="MobiDB-lite"/>
    </source>
</evidence>
<feature type="compositionally biased region" description="Polar residues" evidence="1">
    <location>
        <begin position="209"/>
        <end position="235"/>
    </location>
</feature>
<dbReference type="EMBL" id="LBUX01000005">
    <property type="protein sequence ID" value="KKQ74420.1"/>
    <property type="molecule type" value="Genomic_DNA"/>
</dbReference>
<proteinExistence type="predicted"/>
<evidence type="ECO:0000313" key="5">
    <source>
        <dbReference type="Proteomes" id="UP000034498"/>
    </source>
</evidence>
<feature type="region of interest" description="Disordered" evidence="1">
    <location>
        <begin position="203"/>
        <end position="250"/>
    </location>
</feature>
<feature type="transmembrane region" description="Helical" evidence="2">
    <location>
        <begin position="64"/>
        <end position="89"/>
    </location>
</feature>
<dbReference type="STRING" id="1618336.US94_C0005G0016"/>
<sequence length="250" mass="28285">MAEYHFPVPGSVDESKIVIFVHRHWASFIGQFLLSMMMLILPVIILITIYFTQRVILQGLVLNFLTLILSIYYLITATVTFIAWISYYYDVYIVCFDTIIEINQQGFFGRKISQLSLLRVQDVTSDIEGVLPTFFSYGDVVVETAGELSENYIIKSIPNPQEVSSKILELHNQLLEKEGLHHQMLEAEGVLIPGSKKIEMQNQPIPPVQESQPEATIPSENKIIQNDETSTTSGEVSKDDLEKGGEIDLK</sequence>
<dbReference type="Pfam" id="PF03703">
    <property type="entry name" value="bPH_2"/>
    <property type="match status" value="1"/>
</dbReference>
<gene>
    <name evidence="4" type="ORF">US94_C0005G0016</name>
</gene>
<name>A0A0G0KFZ6_9BACT</name>
<dbReference type="InterPro" id="IPR005182">
    <property type="entry name" value="YdbS-like_PH"/>
</dbReference>
<keyword evidence="2" id="KW-1133">Transmembrane helix</keyword>
<evidence type="ECO:0000313" key="4">
    <source>
        <dbReference type="EMBL" id="KKQ74420.1"/>
    </source>
</evidence>
<feature type="transmembrane region" description="Helical" evidence="2">
    <location>
        <begin position="28"/>
        <end position="52"/>
    </location>
</feature>
<feature type="compositionally biased region" description="Basic and acidic residues" evidence="1">
    <location>
        <begin position="236"/>
        <end position="250"/>
    </location>
</feature>
<accession>A0A0G0KFZ6</accession>
<organism evidence="4 5">
    <name type="scientific">Berkelbacteria bacterium GW2011_GWB1_38_5</name>
    <dbReference type="NCBI Taxonomy" id="1618336"/>
    <lineage>
        <taxon>Bacteria</taxon>
        <taxon>Candidatus Berkelbacteria</taxon>
    </lineage>
</organism>
<feature type="domain" description="YdbS-like PH" evidence="3">
    <location>
        <begin position="104"/>
        <end position="164"/>
    </location>
</feature>